<dbReference type="EMBL" id="FNQN01000014">
    <property type="protein sequence ID" value="SEA81755.1"/>
    <property type="molecule type" value="Genomic_DNA"/>
</dbReference>
<dbReference type="Proteomes" id="UP000199409">
    <property type="component" value="Unassembled WGS sequence"/>
</dbReference>
<evidence type="ECO:0000313" key="2">
    <source>
        <dbReference type="EMBL" id="SEA81755.1"/>
    </source>
</evidence>
<evidence type="ECO:0000259" key="1">
    <source>
        <dbReference type="Pfam" id="PF17251"/>
    </source>
</evidence>
<keyword evidence="3" id="KW-1185">Reference proteome</keyword>
<sequence>MCRFLYVLSFFVLLSPWLLSSALAFDLADIESSGFSVGIGYRTDQFNWGISAVTALEQPDIISELSWDDLEIVQLHLHTWFKSEELPLINKNAFAIANIAFGKIVAGQVQDSDYAADNRSDEWSRSVSDADDGLTVDLSAALGPIFECNALSGVSITPLVGYAFNVQALTMTNGQQVISKPELRPEGSSYPAAIGPLMGLDSTYTAYWYGPWLGANIAYHANDQFKVIFGIEYHWVEYFAQADWNLRSDFMHPVSFEHESRGTGVVYDLQGEYVINEKWSWVFNGNIQNWNADSGCDTTYLADGSVGKARLNQVEWDSYALTTGLQYLF</sequence>
<dbReference type="AlphaFoldDB" id="A0A1H4E9N4"/>
<feature type="domain" description="Protochlamydia outer membrane protein" evidence="1">
    <location>
        <begin position="37"/>
        <end position="329"/>
    </location>
</feature>
<dbReference type="InterPro" id="IPR020080">
    <property type="entry name" value="OM_adhesin/peptidase_omptin"/>
</dbReference>
<gene>
    <name evidence="2" type="ORF">SAMN05660420_03286</name>
</gene>
<dbReference type="SUPFAM" id="SSF69917">
    <property type="entry name" value="OMPT-like"/>
    <property type="match status" value="1"/>
</dbReference>
<name>A0A1H4E9N4_9BACT</name>
<dbReference type="InterPro" id="IPR035163">
    <property type="entry name" value="Pom"/>
</dbReference>
<accession>A0A1H4E9N4</accession>
<organism evidence="2 3">
    <name type="scientific">Desulfuromusa kysingii</name>
    <dbReference type="NCBI Taxonomy" id="37625"/>
    <lineage>
        <taxon>Bacteria</taxon>
        <taxon>Pseudomonadati</taxon>
        <taxon>Thermodesulfobacteriota</taxon>
        <taxon>Desulfuromonadia</taxon>
        <taxon>Desulfuromonadales</taxon>
        <taxon>Geopsychrobacteraceae</taxon>
        <taxon>Desulfuromusa</taxon>
    </lineage>
</organism>
<dbReference type="Gene3D" id="2.40.128.90">
    <property type="entry name" value="OMPT-like"/>
    <property type="match status" value="1"/>
</dbReference>
<dbReference type="GO" id="GO:0004190">
    <property type="term" value="F:aspartic-type endopeptidase activity"/>
    <property type="evidence" value="ECO:0007669"/>
    <property type="project" value="InterPro"/>
</dbReference>
<dbReference type="RefSeq" id="WP_092350853.1">
    <property type="nucleotide sequence ID" value="NZ_FNQN01000014.1"/>
</dbReference>
<protein>
    <recommendedName>
        <fullName evidence="1">Protochlamydia outer membrane protein domain-containing protein</fullName>
    </recommendedName>
</protein>
<evidence type="ECO:0000313" key="3">
    <source>
        <dbReference type="Proteomes" id="UP000199409"/>
    </source>
</evidence>
<dbReference type="OrthoDB" id="5566985at2"/>
<reference evidence="2 3" key="1">
    <citation type="submission" date="2016-10" db="EMBL/GenBank/DDBJ databases">
        <authorList>
            <person name="de Groot N.N."/>
        </authorList>
    </citation>
    <scope>NUCLEOTIDE SEQUENCE [LARGE SCALE GENOMIC DNA]</scope>
    <source>
        <strain evidence="2 3">DSM 7343</strain>
    </source>
</reference>
<dbReference type="InterPro" id="IPR053724">
    <property type="entry name" value="OMP_A26_sf"/>
</dbReference>
<dbReference type="Pfam" id="PF17251">
    <property type="entry name" value="Pom"/>
    <property type="match status" value="1"/>
</dbReference>
<proteinExistence type="predicted"/>